<dbReference type="InterPro" id="IPR013783">
    <property type="entry name" value="Ig-like_fold"/>
</dbReference>
<dbReference type="STRING" id="145388.A0A0D2MDJ2"/>
<organism evidence="5 6">
    <name type="scientific">Monoraphidium neglectum</name>
    <dbReference type="NCBI Taxonomy" id="145388"/>
    <lineage>
        <taxon>Eukaryota</taxon>
        <taxon>Viridiplantae</taxon>
        <taxon>Chlorophyta</taxon>
        <taxon>core chlorophytes</taxon>
        <taxon>Chlorophyceae</taxon>
        <taxon>CS clade</taxon>
        <taxon>Sphaeropleales</taxon>
        <taxon>Selenastraceae</taxon>
        <taxon>Monoraphidium</taxon>
    </lineage>
</organism>
<evidence type="ECO:0000313" key="5">
    <source>
        <dbReference type="EMBL" id="KIZ01255.1"/>
    </source>
</evidence>
<dbReference type="EMBL" id="KK101335">
    <property type="protein sequence ID" value="KIZ01255.1"/>
    <property type="molecule type" value="Genomic_DNA"/>
</dbReference>
<dbReference type="CDD" id="cd02854">
    <property type="entry name" value="E_set_GBE_euk_N"/>
    <property type="match status" value="1"/>
</dbReference>
<keyword evidence="5" id="KW-0808">Transferase</keyword>
<dbReference type="Pfam" id="PF00128">
    <property type="entry name" value="Alpha-amylase"/>
    <property type="match status" value="1"/>
</dbReference>
<evidence type="ECO:0000256" key="2">
    <source>
        <dbReference type="SAM" id="MobiDB-lite"/>
    </source>
</evidence>
<keyword evidence="1" id="KW-0175">Coiled coil</keyword>
<name>A0A0D2MDJ2_9CHLO</name>
<feature type="compositionally biased region" description="Polar residues" evidence="2">
    <location>
        <begin position="7"/>
        <end position="22"/>
    </location>
</feature>
<dbReference type="Proteomes" id="UP000054498">
    <property type="component" value="Unassembled WGS sequence"/>
</dbReference>
<feature type="region of interest" description="Disordered" evidence="2">
    <location>
        <begin position="1"/>
        <end position="53"/>
    </location>
</feature>
<dbReference type="Gene3D" id="2.60.40.10">
    <property type="entry name" value="Immunoglobulins"/>
    <property type="match status" value="1"/>
</dbReference>
<feature type="domain" description="Glycosyl hydrolase family 13 catalytic" evidence="3">
    <location>
        <begin position="347"/>
        <end position="420"/>
    </location>
</feature>
<feature type="domain" description="Glycoside hydrolase family 13 N-terminal" evidence="4">
    <location>
        <begin position="184"/>
        <end position="272"/>
    </location>
</feature>
<dbReference type="FunFam" id="2.60.40.10:FF:000250">
    <property type="entry name" value="1,4-alpha-glucan-branching enzyme, chloroplastic/amyloplastic"/>
    <property type="match status" value="1"/>
</dbReference>
<feature type="compositionally biased region" description="Low complexity" evidence="2">
    <location>
        <begin position="24"/>
        <end position="47"/>
    </location>
</feature>
<evidence type="ECO:0000256" key="1">
    <source>
        <dbReference type="SAM" id="Coils"/>
    </source>
</evidence>
<dbReference type="SUPFAM" id="SSF81296">
    <property type="entry name" value="E set domains"/>
    <property type="match status" value="1"/>
</dbReference>
<dbReference type="InterPro" id="IPR006047">
    <property type="entry name" value="GH13_cat_dom"/>
</dbReference>
<evidence type="ECO:0000259" key="4">
    <source>
        <dbReference type="Pfam" id="PF02922"/>
    </source>
</evidence>
<dbReference type="PANTHER" id="PTHR43651:SF3">
    <property type="entry name" value="1,4-ALPHA-GLUCAN-BRANCHING ENZYME"/>
    <property type="match status" value="1"/>
</dbReference>
<dbReference type="GO" id="GO:0003844">
    <property type="term" value="F:1,4-alpha-glucan branching enzyme activity"/>
    <property type="evidence" value="ECO:0007669"/>
    <property type="project" value="UniProtKB-EC"/>
</dbReference>
<dbReference type="EC" id="2.4.1.18" evidence="5"/>
<feature type="coiled-coil region" evidence="1">
    <location>
        <begin position="58"/>
        <end position="85"/>
    </location>
</feature>
<dbReference type="InterPro" id="IPR014756">
    <property type="entry name" value="Ig_E-set"/>
</dbReference>
<dbReference type="GeneID" id="25739578"/>
<proteinExistence type="predicted"/>
<gene>
    <name evidence="5" type="ORF">MNEG_6702</name>
</gene>
<dbReference type="SUPFAM" id="SSF51445">
    <property type="entry name" value="(Trans)glycosidases"/>
    <property type="match status" value="1"/>
</dbReference>
<reference evidence="5 6" key="1">
    <citation type="journal article" date="2013" name="BMC Genomics">
        <title>Reconstruction of the lipid metabolism for the microalga Monoraphidium neglectum from its genome sequence reveals characteristics suitable for biofuel production.</title>
        <authorList>
            <person name="Bogen C."/>
            <person name="Al-Dilaimi A."/>
            <person name="Albersmeier A."/>
            <person name="Wichmann J."/>
            <person name="Grundmann M."/>
            <person name="Rupp O."/>
            <person name="Lauersen K.J."/>
            <person name="Blifernez-Klassen O."/>
            <person name="Kalinowski J."/>
            <person name="Goesmann A."/>
            <person name="Mussgnug J.H."/>
            <person name="Kruse O."/>
        </authorList>
    </citation>
    <scope>NUCLEOTIDE SEQUENCE [LARGE SCALE GENOMIC DNA]</scope>
    <source>
        <strain evidence="5 6">SAG 48.87</strain>
    </source>
</reference>
<dbReference type="GO" id="GO:0004553">
    <property type="term" value="F:hydrolase activity, hydrolyzing O-glycosyl compounds"/>
    <property type="evidence" value="ECO:0007669"/>
    <property type="project" value="InterPro"/>
</dbReference>
<accession>A0A0D2MDJ2</accession>
<keyword evidence="5" id="KW-0328">Glycosyltransferase</keyword>
<dbReference type="Gene3D" id="3.20.20.80">
    <property type="entry name" value="Glycosidases"/>
    <property type="match status" value="1"/>
</dbReference>
<dbReference type="AlphaFoldDB" id="A0A0D2MDJ2"/>
<dbReference type="GO" id="GO:0005975">
    <property type="term" value="P:carbohydrate metabolic process"/>
    <property type="evidence" value="ECO:0007669"/>
    <property type="project" value="InterPro"/>
</dbReference>
<evidence type="ECO:0000259" key="3">
    <source>
        <dbReference type="Pfam" id="PF00128"/>
    </source>
</evidence>
<dbReference type="KEGG" id="mng:MNEG_6702"/>
<dbReference type="PANTHER" id="PTHR43651">
    <property type="entry name" value="1,4-ALPHA-GLUCAN-BRANCHING ENZYME"/>
    <property type="match status" value="1"/>
</dbReference>
<protein>
    <submittedName>
        <fullName evidence="5">1,4-alpha-glucan branching enzyme</fullName>
        <ecNumber evidence="5">2.4.1.18</ecNumber>
    </submittedName>
</protein>
<evidence type="ECO:0000313" key="6">
    <source>
        <dbReference type="Proteomes" id="UP000054498"/>
    </source>
</evidence>
<dbReference type="InterPro" id="IPR004193">
    <property type="entry name" value="Glyco_hydro_13_N"/>
</dbReference>
<sequence length="465" mass="52204">MRVPARSLQQHGTQGATHSRTLQAPRPARAAPRLSLRAAATQQSSSSDTPVDVLRRENEALKATISETTGSIKELEGDLAGLQAEVPERPASTAVATADPSTLQPEDFWSPAIEVPDGVEYVDEYGAITPVPDHDGTACFKWDDTLWAKAEHFKYRWNVFRNIRNAIDQNEGGLDKFTQGYKFYGFNRGEKDGQQGIFYREWAPAAKALALIGEFNGWEPKENHWASKNEFGVWELFLPNGADGTPAIPHKTKIKVRLETGYGEWVERIPAWIKWATQEWNEIQFNGVYYEPEEKGAPGEIAADKAYTFKYPRPPKPRALRIYECHVGMSSQEPKVNSYLEFKDEVLPRIRRLGYNAIQIMAIQEHAYYGSFGYHVTNFFAASSRCGTPDELKAMIDEAHRLGLVVLMDIVHSHASKNTNDGINMFDGTDAQYFHSGARGNHWMWDSRLFNYGGPEGGVDQGSLV</sequence>
<dbReference type="InterPro" id="IPR017853">
    <property type="entry name" value="GH"/>
</dbReference>
<dbReference type="RefSeq" id="XP_013900274.1">
    <property type="nucleotide sequence ID" value="XM_014044820.1"/>
</dbReference>
<dbReference type="OrthoDB" id="196493at2759"/>
<dbReference type="GO" id="GO:0005737">
    <property type="term" value="C:cytoplasm"/>
    <property type="evidence" value="ECO:0007669"/>
    <property type="project" value="TreeGrafter"/>
</dbReference>
<keyword evidence="6" id="KW-1185">Reference proteome</keyword>
<dbReference type="Pfam" id="PF02922">
    <property type="entry name" value="CBM_48"/>
    <property type="match status" value="1"/>
</dbReference>